<reference evidence="1" key="1">
    <citation type="submission" date="2022-05" db="EMBL/GenBank/DDBJ databases">
        <authorList>
            <person name="Park J.-S."/>
        </authorList>
    </citation>
    <scope>NUCLEOTIDE SEQUENCE</scope>
    <source>
        <strain evidence="1">2012CJ34-3</strain>
    </source>
</reference>
<dbReference type="SUPFAM" id="SSF55729">
    <property type="entry name" value="Acyl-CoA N-acyltransferases (Nat)"/>
    <property type="match status" value="1"/>
</dbReference>
<evidence type="ECO:0000313" key="2">
    <source>
        <dbReference type="Proteomes" id="UP001165381"/>
    </source>
</evidence>
<sequence length="365" mass="43341">MNSNLKTTGLTKRMLRESIQKNTYWNRGIAPFHKNKAIWLLSNKRIEEDEYCFVITTEDEKIVSFVHMIPDLLNLKNQDPQKIYWIVYWWVAPKFQNSVVATYTFYEALKLSNNKIIIKWYAEHIAEFYNKLPLTVIASRLRYTIFLSLDPSMLVGKFKFLKPFRSILDSFDYIIASIINRINYNKLKKTTKNLFYDYINEIDYEAWKFIEPLCKNDLIIKSKGYINWSIDNKQYTQISVPSKQRYKVLKTGSSNNIHIHNLKIIQDGNMIGFLSYIVNYNEFNVKYFLVEKEEHYNLCIDVLIENFINKKSKFIFTDDTKLAKNIKKRFLTTFTHKSLKKGLAHNSLGLNIENANLLDRDGHFY</sequence>
<proteinExistence type="predicted"/>
<dbReference type="EMBL" id="JAMFLZ010000003">
    <property type="protein sequence ID" value="MCL6294978.1"/>
    <property type="molecule type" value="Genomic_DNA"/>
</dbReference>
<accession>A0ABT0QEG5</accession>
<protein>
    <recommendedName>
        <fullName evidence="3">GNAT family N-acetyltransferase</fullName>
    </recommendedName>
</protein>
<evidence type="ECO:0008006" key="3">
    <source>
        <dbReference type="Google" id="ProtNLM"/>
    </source>
</evidence>
<organism evidence="1 2">
    <name type="scientific">Jejuia spongiicola</name>
    <dbReference type="NCBI Taxonomy" id="2942207"/>
    <lineage>
        <taxon>Bacteria</taxon>
        <taxon>Pseudomonadati</taxon>
        <taxon>Bacteroidota</taxon>
        <taxon>Flavobacteriia</taxon>
        <taxon>Flavobacteriales</taxon>
        <taxon>Flavobacteriaceae</taxon>
        <taxon>Jejuia</taxon>
    </lineage>
</organism>
<keyword evidence="2" id="KW-1185">Reference proteome</keyword>
<gene>
    <name evidence="1" type="ORF">M3P09_08240</name>
</gene>
<dbReference type="InterPro" id="IPR016181">
    <property type="entry name" value="Acyl_CoA_acyltransferase"/>
</dbReference>
<name>A0ABT0QEG5_9FLAO</name>
<dbReference type="RefSeq" id="WP_249972750.1">
    <property type="nucleotide sequence ID" value="NZ_JAMFLZ010000003.1"/>
</dbReference>
<comment type="caution">
    <text evidence="1">The sequence shown here is derived from an EMBL/GenBank/DDBJ whole genome shotgun (WGS) entry which is preliminary data.</text>
</comment>
<evidence type="ECO:0000313" key="1">
    <source>
        <dbReference type="EMBL" id="MCL6294978.1"/>
    </source>
</evidence>
<dbReference type="Proteomes" id="UP001165381">
    <property type="component" value="Unassembled WGS sequence"/>
</dbReference>